<dbReference type="SUPFAM" id="SSF51445">
    <property type="entry name" value="(Trans)glycosidases"/>
    <property type="match status" value="1"/>
</dbReference>
<evidence type="ECO:0008006" key="4">
    <source>
        <dbReference type="Google" id="ProtNLM"/>
    </source>
</evidence>
<dbReference type="Gene3D" id="3.20.20.80">
    <property type="entry name" value="Glycosidases"/>
    <property type="match status" value="1"/>
</dbReference>
<sequence>MLSSILLLSSLLAAASADLPPFLYSVDINQQGNASTFSCLHSNQYGVVFVRVYKADEGGHLDSYAIENVQKAYNAKLSVEVYVTLNATSRKAAADQVDEALYALRNGGIN</sequence>
<dbReference type="GO" id="GO:0007165">
    <property type="term" value="P:signal transduction"/>
    <property type="evidence" value="ECO:0007669"/>
    <property type="project" value="TreeGrafter"/>
</dbReference>
<dbReference type="PANTHER" id="PTHR23208">
    <property type="entry name" value="LYSOZYME PROTEIN"/>
    <property type="match status" value="1"/>
</dbReference>
<organism evidence="2 3">
    <name type="scientific">Pristionchus fissidentatus</name>
    <dbReference type="NCBI Taxonomy" id="1538716"/>
    <lineage>
        <taxon>Eukaryota</taxon>
        <taxon>Metazoa</taxon>
        <taxon>Ecdysozoa</taxon>
        <taxon>Nematoda</taxon>
        <taxon>Chromadorea</taxon>
        <taxon>Rhabditida</taxon>
        <taxon>Rhabditina</taxon>
        <taxon>Diplogasteromorpha</taxon>
        <taxon>Diplogasteroidea</taxon>
        <taxon>Neodiplogasteridae</taxon>
        <taxon>Pristionchus</taxon>
    </lineage>
</organism>
<keyword evidence="3" id="KW-1185">Reference proteome</keyword>
<keyword evidence="1" id="KW-0732">Signal</keyword>
<name>A0AAV5VP99_9BILA</name>
<evidence type="ECO:0000313" key="3">
    <source>
        <dbReference type="Proteomes" id="UP001432322"/>
    </source>
</evidence>
<accession>A0AAV5VP99</accession>
<dbReference type="GO" id="GO:0045087">
    <property type="term" value="P:innate immune response"/>
    <property type="evidence" value="ECO:0007669"/>
    <property type="project" value="TreeGrafter"/>
</dbReference>
<dbReference type="EMBL" id="BTSY01000003">
    <property type="protein sequence ID" value="GMT20421.1"/>
    <property type="molecule type" value="Genomic_DNA"/>
</dbReference>
<dbReference type="AlphaFoldDB" id="A0AAV5VP99"/>
<dbReference type="Proteomes" id="UP001432322">
    <property type="component" value="Unassembled WGS sequence"/>
</dbReference>
<comment type="caution">
    <text evidence="2">The sequence shown here is derived from an EMBL/GenBank/DDBJ whole genome shotgun (WGS) entry which is preliminary data.</text>
</comment>
<dbReference type="InterPro" id="IPR051595">
    <property type="entry name" value="GH25_Enzymes"/>
</dbReference>
<evidence type="ECO:0000256" key="1">
    <source>
        <dbReference type="SAM" id="SignalP"/>
    </source>
</evidence>
<dbReference type="InterPro" id="IPR017853">
    <property type="entry name" value="GH"/>
</dbReference>
<evidence type="ECO:0000313" key="2">
    <source>
        <dbReference type="EMBL" id="GMT20421.1"/>
    </source>
</evidence>
<gene>
    <name evidence="2" type="ORF">PFISCL1PPCAC_11718</name>
</gene>
<reference evidence="2" key="1">
    <citation type="submission" date="2023-10" db="EMBL/GenBank/DDBJ databases">
        <title>Genome assembly of Pristionchus species.</title>
        <authorList>
            <person name="Yoshida K."/>
            <person name="Sommer R.J."/>
        </authorList>
    </citation>
    <scope>NUCLEOTIDE SEQUENCE</scope>
    <source>
        <strain evidence="2">RS5133</strain>
    </source>
</reference>
<feature type="chain" id="PRO_5043428306" description="Lysozyme" evidence="1">
    <location>
        <begin position="18"/>
        <end position="110"/>
    </location>
</feature>
<protein>
    <recommendedName>
        <fullName evidence="4">Lysozyme</fullName>
    </recommendedName>
</protein>
<feature type="signal peptide" evidence="1">
    <location>
        <begin position="1"/>
        <end position="17"/>
    </location>
</feature>
<feature type="non-terminal residue" evidence="2">
    <location>
        <position position="110"/>
    </location>
</feature>
<dbReference type="PANTHER" id="PTHR23208:SF36">
    <property type="entry name" value="LYSOZYME-RELATED"/>
    <property type="match status" value="1"/>
</dbReference>
<proteinExistence type="predicted"/>